<dbReference type="Proteomes" id="UP000271700">
    <property type="component" value="Unassembled WGS sequence"/>
</dbReference>
<sequence>MRQNGSDNLDELQHRSAVGRYGSEWSAWAIFVGVAFLLQMFLALNTRAPFVIENGDNGSILYIIAHWIQPEAFMDDVLLGVDGTTSFYQAALMWPNYLLGLAGVELGFFYVIICFPIAMAQMGGFYLLGKQLFLNRNVAIALALISIPTVFTISGDLWGHYYSPLLRSAYGAALPWLLLILISPSRPRPYALMTAAAAASYLHLPSGPPVALALLFVSLLRRSEGQGWGYAFVHHVLAGVLYLALMSPYALLFSQTFAAGDKEALQQFANSPYANVGMAIDHLSTLRGVRRMSILISRVPGMEWADRVVVPFFGVLFVVGGLSLLVVTFTSVLPSHLRSRLSFSQSWYWVAGFFTTTIFLALGISAIDQAIAAAQARGPLQLDFIRATRFGVPATYIGMFMLITYLAQRFKPKASCLAPTCTIALAVWVWLFAYPSTSHGLYRMTKGQSIEDTNLTQFGQFSQKMAEIDGVGPITPVLRYDYLSSALRYVAFLPLTFNRKDNNFISYSGRLDSREHRALMDQIDAIRKARRDPDAQVPIITGFVDVLGSPDVVIDRRVVQELAEARLVSEYGFDLQLELGPFAYYRRAQ</sequence>
<dbReference type="RefSeq" id="WP_139056627.1">
    <property type="nucleotide sequence ID" value="NZ_AEYW01000022.1"/>
</dbReference>
<feature type="transmembrane region" description="Helical" evidence="1">
    <location>
        <begin position="414"/>
        <end position="434"/>
    </location>
</feature>
<keyword evidence="1" id="KW-0472">Membrane</keyword>
<feature type="transmembrane region" description="Helical" evidence="1">
    <location>
        <begin position="97"/>
        <end position="118"/>
    </location>
</feature>
<gene>
    <name evidence="2" type="ORF">CLV75_2940</name>
</gene>
<dbReference type="STRING" id="981384.GCA_000192475_00696"/>
<proteinExistence type="predicted"/>
<feature type="transmembrane region" description="Helical" evidence="1">
    <location>
        <begin position="346"/>
        <end position="367"/>
    </location>
</feature>
<feature type="transmembrane region" description="Helical" evidence="1">
    <location>
        <begin position="138"/>
        <end position="158"/>
    </location>
</feature>
<feature type="transmembrane region" description="Helical" evidence="1">
    <location>
        <begin position="202"/>
        <end position="220"/>
    </location>
</feature>
<comment type="caution">
    <text evidence="2">The sequence shown here is derived from an EMBL/GenBank/DDBJ whole genome shotgun (WGS) entry which is preliminary data.</text>
</comment>
<feature type="transmembrane region" description="Helical" evidence="1">
    <location>
        <begin position="165"/>
        <end position="182"/>
    </location>
</feature>
<feature type="transmembrane region" description="Helical" evidence="1">
    <location>
        <begin position="232"/>
        <end position="252"/>
    </location>
</feature>
<dbReference type="AlphaFoldDB" id="A0A497ZAJ2"/>
<feature type="transmembrane region" description="Helical" evidence="1">
    <location>
        <begin position="308"/>
        <end position="334"/>
    </location>
</feature>
<keyword evidence="1" id="KW-1133">Transmembrane helix</keyword>
<organism evidence="2 3">
    <name type="scientific">Ruegeria conchae</name>
    <dbReference type="NCBI Taxonomy" id="981384"/>
    <lineage>
        <taxon>Bacteria</taxon>
        <taxon>Pseudomonadati</taxon>
        <taxon>Pseudomonadota</taxon>
        <taxon>Alphaproteobacteria</taxon>
        <taxon>Rhodobacterales</taxon>
        <taxon>Roseobacteraceae</taxon>
        <taxon>Ruegeria</taxon>
    </lineage>
</organism>
<dbReference type="EMBL" id="RCCT01000004">
    <property type="protein sequence ID" value="RLK03565.1"/>
    <property type="molecule type" value="Genomic_DNA"/>
</dbReference>
<evidence type="ECO:0000313" key="3">
    <source>
        <dbReference type="Proteomes" id="UP000271700"/>
    </source>
</evidence>
<evidence type="ECO:0000313" key="2">
    <source>
        <dbReference type="EMBL" id="RLK03565.1"/>
    </source>
</evidence>
<evidence type="ECO:0008006" key="4">
    <source>
        <dbReference type="Google" id="ProtNLM"/>
    </source>
</evidence>
<keyword evidence="1" id="KW-0812">Transmembrane</keyword>
<keyword evidence="3" id="KW-1185">Reference proteome</keyword>
<feature type="transmembrane region" description="Helical" evidence="1">
    <location>
        <begin position="25"/>
        <end position="44"/>
    </location>
</feature>
<reference evidence="2 3" key="1">
    <citation type="submission" date="2018-10" db="EMBL/GenBank/DDBJ databases">
        <title>Genomic Encyclopedia of Archaeal and Bacterial Type Strains, Phase II (KMG-II): from individual species to whole genera.</title>
        <authorList>
            <person name="Goeker M."/>
        </authorList>
    </citation>
    <scope>NUCLEOTIDE SEQUENCE [LARGE SCALE GENOMIC DNA]</scope>
    <source>
        <strain evidence="2 3">DSM 29317</strain>
    </source>
</reference>
<accession>A0A497ZAJ2</accession>
<protein>
    <recommendedName>
        <fullName evidence="4">Glucosyltransferase GtrII-like protein</fullName>
    </recommendedName>
</protein>
<evidence type="ECO:0000256" key="1">
    <source>
        <dbReference type="SAM" id="Phobius"/>
    </source>
</evidence>
<name>A0A497ZAJ2_9RHOB</name>
<feature type="transmembrane region" description="Helical" evidence="1">
    <location>
        <begin position="387"/>
        <end position="407"/>
    </location>
</feature>